<proteinExistence type="predicted"/>
<evidence type="ECO:0000313" key="7">
    <source>
        <dbReference type="EMBL" id="PSW13383.1"/>
    </source>
</evidence>
<dbReference type="InterPro" id="IPR002701">
    <property type="entry name" value="CM_II_prokaryot"/>
</dbReference>
<dbReference type="GO" id="GO:0046417">
    <property type="term" value="P:chorismate metabolic process"/>
    <property type="evidence" value="ECO:0007669"/>
    <property type="project" value="InterPro"/>
</dbReference>
<sequence>MVKSILVGLLCMVSVQALAAPSASGLFSAIAQRLSYMEDVGLYKANHNLPIEDIAREEVVISKASESAAEVGLDSQSIEGFFRAQISAAKAIQYRYRADLLNTPTNREPRDLKTVVRPALITLGEQINQEVLAYLNAGGQLSEKDWNAFSQTLELKYLSEADKRALFDALSAIRLK</sequence>
<feature type="domain" description="Chorismate mutase" evidence="6">
    <location>
        <begin position="1"/>
        <end position="97"/>
    </location>
</feature>
<name>A0A2T3NFN3_9GAMM</name>
<dbReference type="SUPFAM" id="SSF48600">
    <property type="entry name" value="Chorismate mutase II"/>
    <property type="match status" value="1"/>
</dbReference>
<dbReference type="OrthoDB" id="8445094at2"/>
<dbReference type="UniPathway" id="UPA00120">
    <property type="reaction ID" value="UER00203"/>
</dbReference>
<dbReference type="InterPro" id="IPR036979">
    <property type="entry name" value="CM_dom_sf"/>
</dbReference>
<dbReference type="PROSITE" id="PS51168">
    <property type="entry name" value="CHORISMATE_MUT_2"/>
    <property type="match status" value="1"/>
</dbReference>
<keyword evidence="4" id="KW-0413">Isomerase</keyword>
<evidence type="ECO:0000256" key="5">
    <source>
        <dbReference type="SAM" id="SignalP"/>
    </source>
</evidence>
<accession>A0A2T3NFN3</accession>
<evidence type="ECO:0000256" key="2">
    <source>
        <dbReference type="ARBA" id="ARBA00012404"/>
    </source>
</evidence>
<dbReference type="Pfam" id="PF01817">
    <property type="entry name" value="CM_2"/>
    <property type="match status" value="1"/>
</dbReference>
<evidence type="ECO:0000256" key="3">
    <source>
        <dbReference type="ARBA" id="ARBA00022729"/>
    </source>
</evidence>
<dbReference type="RefSeq" id="WP_107298202.1">
    <property type="nucleotide sequence ID" value="NZ_PYMB01000003.1"/>
</dbReference>
<protein>
    <recommendedName>
        <fullName evidence="2">chorismate mutase</fullName>
        <ecNumber evidence="2">5.4.99.5</ecNumber>
    </recommendedName>
</protein>
<feature type="chain" id="PRO_5015728338" description="chorismate mutase" evidence="5">
    <location>
        <begin position="20"/>
        <end position="176"/>
    </location>
</feature>
<dbReference type="InterPro" id="IPR051331">
    <property type="entry name" value="Chorismate_mutase-related"/>
</dbReference>
<dbReference type="SMART" id="SM00830">
    <property type="entry name" value="CM_2"/>
    <property type="match status" value="1"/>
</dbReference>
<evidence type="ECO:0000313" key="8">
    <source>
        <dbReference type="Proteomes" id="UP000241346"/>
    </source>
</evidence>
<feature type="signal peptide" evidence="5">
    <location>
        <begin position="1"/>
        <end position="19"/>
    </location>
</feature>
<dbReference type="Gene3D" id="1.20.59.10">
    <property type="entry name" value="Chorismate mutase"/>
    <property type="match status" value="1"/>
</dbReference>
<dbReference type="GO" id="GO:0004106">
    <property type="term" value="F:chorismate mutase activity"/>
    <property type="evidence" value="ECO:0007669"/>
    <property type="project" value="UniProtKB-EC"/>
</dbReference>
<comment type="caution">
    <text evidence="7">The sequence shown here is derived from an EMBL/GenBank/DDBJ whole genome shotgun (WGS) entry which is preliminary data.</text>
</comment>
<gene>
    <name evidence="7" type="ORF">C9J01_11105</name>
</gene>
<evidence type="ECO:0000256" key="1">
    <source>
        <dbReference type="ARBA" id="ARBA00004817"/>
    </source>
</evidence>
<reference evidence="7 8" key="1">
    <citation type="submission" date="2018-03" db="EMBL/GenBank/DDBJ databases">
        <title>Whole genome sequencing of Histamine producing bacteria.</title>
        <authorList>
            <person name="Butler K."/>
        </authorList>
    </citation>
    <scope>NUCLEOTIDE SEQUENCE [LARGE SCALE GENOMIC DNA]</scope>
    <source>
        <strain evidence="7 8">DSM 19138</strain>
    </source>
</reference>
<dbReference type="PANTHER" id="PTHR38041">
    <property type="entry name" value="CHORISMATE MUTASE"/>
    <property type="match status" value="1"/>
</dbReference>
<dbReference type="PANTHER" id="PTHR38041:SF2">
    <property type="entry name" value="SECRETED CHORISMATE MUTASE"/>
    <property type="match status" value="1"/>
</dbReference>
<dbReference type="GO" id="GO:0009697">
    <property type="term" value="P:salicylic acid biosynthetic process"/>
    <property type="evidence" value="ECO:0007669"/>
    <property type="project" value="TreeGrafter"/>
</dbReference>
<dbReference type="InterPro" id="IPR008240">
    <property type="entry name" value="Chorismate_mutase_periplasmic"/>
</dbReference>
<comment type="pathway">
    <text evidence="1">Metabolic intermediate biosynthesis; prephenate biosynthesis; prephenate from chorismate: step 1/1.</text>
</comment>
<evidence type="ECO:0000256" key="4">
    <source>
        <dbReference type="ARBA" id="ARBA00023235"/>
    </source>
</evidence>
<dbReference type="EC" id="5.4.99.5" evidence="2"/>
<dbReference type="EMBL" id="PYMB01000003">
    <property type="protein sequence ID" value="PSW13383.1"/>
    <property type="molecule type" value="Genomic_DNA"/>
</dbReference>
<dbReference type="Proteomes" id="UP000241346">
    <property type="component" value="Unassembled WGS sequence"/>
</dbReference>
<dbReference type="NCBIfam" id="NF005965">
    <property type="entry name" value="PRK08055.1"/>
    <property type="match status" value="1"/>
</dbReference>
<organism evidence="7 8">
    <name type="scientific">Photobacterium rosenbergii</name>
    <dbReference type="NCBI Taxonomy" id="294936"/>
    <lineage>
        <taxon>Bacteria</taxon>
        <taxon>Pseudomonadati</taxon>
        <taxon>Pseudomonadota</taxon>
        <taxon>Gammaproteobacteria</taxon>
        <taxon>Vibrionales</taxon>
        <taxon>Vibrionaceae</taxon>
        <taxon>Photobacterium</taxon>
    </lineage>
</organism>
<dbReference type="AlphaFoldDB" id="A0A2T3NFN3"/>
<keyword evidence="3 5" id="KW-0732">Signal</keyword>
<dbReference type="InterPro" id="IPR036263">
    <property type="entry name" value="Chorismate_II_sf"/>
</dbReference>
<evidence type="ECO:0000259" key="6">
    <source>
        <dbReference type="PROSITE" id="PS51168"/>
    </source>
</evidence>
<dbReference type="NCBIfam" id="TIGR01806">
    <property type="entry name" value="CM_mono2"/>
    <property type="match status" value="1"/>
</dbReference>